<feature type="compositionally biased region" description="Pro residues" evidence="1">
    <location>
        <begin position="109"/>
        <end position="118"/>
    </location>
</feature>
<feature type="non-terminal residue" evidence="2">
    <location>
        <position position="118"/>
    </location>
</feature>
<evidence type="ECO:0000256" key="1">
    <source>
        <dbReference type="SAM" id="MobiDB-lite"/>
    </source>
</evidence>
<sequence>MAALLEKMPPDYTLATCPEKPSEDTIKVRPVVPQKPEDITSKMPADWRQQLLRHIEAKRLDRSGFLKHNTLTLGMLYQGGGHGQGRSTTLNFNLYNKTRHEPPAGRWLPLPPPPSATT</sequence>
<feature type="region of interest" description="Disordered" evidence="1">
    <location>
        <begin position="97"/>
        <end position="118"/>
    </location>
</feature>
<organism evidence="2 3">
    <name type="scientific">Ilyodon furcidens</name>
    <name type="common">goldbreast splitfin</name>
    <dbReference type="NCBI Taxonomy" id="33524"/>
    <lineage>
        <taxon>Eukaryota</taxon>
        <taxon>Metazoa</taxon>
        <taxon>Chordata</taxon>
        <taxon>Craniata</taxon>
        <taxon>Vertebrata</taxon>
        <taxon>Euteleostomi</taxon>
        <taxon>Actinopterygii</taxon>
        <taxon>Neopterygii</taxon>
        <taxon>Teleostei</taxon>
        <taxon>Neoteleostei</taxon>
        <taxon>Acanthomorphata</taxon>
        <taxon>Ovalentaria</taxon>
        <taxon>Atherinomorphae</taxon>
        <taxon>Cyprinodontiformes</taxon>
        <taxon>Goodeidae</taxon>
        <taxon>Ilyodon</taxon>
    </lineage>
</organism>
<keyword evidence="3" id="KW-1185">Reference proteome</keyword>
<dbReference type="EMBL" id="JAHRIQ010030250">
    <property type="protein sequence ID" value="MEQ2231100.1"/>
    <property type="molecule type" value="Genomic_DNA"/>
</dbReference>
<accession>A0ABV0TDY8</accession>
<proteinExistence type="predicted"/>
<evidence type="ECO:0000313" key="2">
    <source>
        <dbReference type="EMBL" id="MEQ2231100.1"/>
    </source>
</evidence>
<name>A0ABV0TDY8_9TELE</name>
<evidence type="ECO:0000313" key="3">
    <source>
        <dbReference type="Proteomes" id="UP001482620"/>
    </source>
</evidence>
<protein>
    <submittedName>
        <fullName evidence="2">Uncharacterized protein</fullName>
    </submittedName>
</protein>
<comment type="caution">
    <text evidence="2">The sequence shown here is derived from an EMBL/GenBank/DDBJ whole genome shotgun (WGS) entry which is preliminary data.</text>
</comment>
<reference evidence="2 3" key="1">
    <citation type="submission" date="2021-06" db="EMBL/GenBank/DDBJ databases">
        <authorList>
            <person name="Palmer J.M."/>
        </authorList>
    </citation>
    <scope>NUCLEOTIDE SEQUENCE [LARGE SCALE GENOMIC DNA]</scope>
    <source>
        <strain evidence="3">if_2019</strain>
        <tissue evidence="2">Muscle</tissue>
    </source>
</reference>
<dbReference type="Proteomes" id="UP001482620">
    <property type="component" value="Unassembled WGS sequence"/>
</dbReference>
<gene>
    <name evidence="2" type="ORF">ILYODFUR_035945</name>
</gene>